<gene>
    <name evidence="1" type="ORF">CAXC1_220034</name>
</gene>
<comment type="caution">
    <text evidence="1">The sequence shown here is derived from an EMBL/GenBank/DDBJ whole genome shotgun (WGS) entry which is preliminary data.</text>
</comment>
<dbReference type="Proteomes" id="UP001314181">
    <property type="component" value="Unassembled WGS sequence"/>
</dbReference>
<reference evidence="1 2" key="1">
    <citation type="submission" date="2024-01" db="EMBL/GenBank/DDBJ databases">
        <authorList>
            <person name="Kunselman E."/>
        </authorList>
    </citation>
    <scope>NUCLEOTIDE SEQUENCE [LARGE SCALE GENOMIC DNA]</scope>
    <source>
        <strain evidence="1">2 abalone samples</strain>
    </source>
</reference>
<name>A0ABM9N7P9_9RICK</name>
<accession>A0ABM9N7P9</accession>
<dbReference type="EMBL" id="CAWVOK010000014">
    <property type="protein sequence ID" value="CAK8162730.1"/>
    <property type="molecule type" value="Genomic_DNA"/>
</dbReference>
<organism evidence="1 2">
    <name type="scientific">Candidatus Xenohaliotis californiensis</name>
    <dbReference type="NCBI Taxonomy" id="84677"/>
    <lineage>
        <taxon>Bacteria</taxon>
        <taxon>Pseudomonadati</taxon>
        <taxon>Pseudomonadota</taxon>
        <taxon>Alphaproteobacteria</taxon>
        <taxon>Rickettsiales</taxon>
        <taxon>Anaplasmataceae</taxon>
        <taxon>Candidatus Xenohaliotis</taxon>
    </lineage>
</organism>
<protein>
    <submittedName>
        <fullName evidence="1">Uncharacterized protein</fullName>
    </submittedName>
</protein>
<evidence type="ECO:0000313" key="1">
    <source>
        <dbReference type="EMBL" id="CAK8162730.1"/>
    </source>
</evidence>
<evidence type="ECO:0000313" key="2">
    <source>
        <dbReference type="Proteomes" id="UP001314181"/>
    </source>
</evidence>
<keyword evidence="2" id="KW-1185">Reference proteome</keyword>
<proteinExistence type="predicted"/>
<sequence length="45" mass="5333">MQINHNKKLKQQNTIATKQAVVVSNKTLLKYLYYKYCPKNGINYE</sequence>